<evidence type="ECO:0000256" key="5">
    <source>
        <dbReference type="SAM" id="MobiDB-lite"/>
    </source>
</evidence>
<dbReference type="InterPro" id="IPR014756">
    <property type="entry name" value="Ig_E-set"/>
</dbReference>
<dbReference type="Pfam" id="PF02115">
    <property type="entry name" value="Rho_GDI"/>
    <property type="match status" value="1"/>
</dbReference>
<evidence type="ECO:0000256" key="2">
    <source>
        <dbReference type="ARBA" id="ARBA00009758"/>
    </source>
</evidence>
<keyword evidence="7" id="KW-1185">Reference proteome</keyword>
<dbReference type="Proteomes" id="UP000009168">
    <property type="component" value="Unassembled WGS sequence"/>
</dbReference>
<feature type="compositionally biased region" description="Basic and acidic residues" evidence="5">
    <location>
        <begin position="13"/>
        <end position="23"/>
    </location>
</feature>
<comment type="subcellular location">
    <subcellularLocation>
        <location evidence="1">Cytoplasm</location>
    </subcellularLocation>
</comment>
<dbReference type="eggNOG" id="KOG3205">
    <property type="taxonomic scope" value="Eukaryota"/>
</dbReference>
<dbReference type="GO" id="GO:0007266">
    <property type="term" value="P:Rho protein signal transduction"/>
    <property type="evidence" value="ECO:0007669"/>
    <property type="project" value="InterPro"/>
</dbReference>
<dbReference type="FunFam" id="2.70.50.30:FF:000004">
    <property type="entry name" value="Rho GDP-dissociation inhibitor 1"/>
    <property type="match status" value="1"/>
</dbReference>
<dbReference type="SUPFAM" id="SSF81296">
    <property type="entry name" value="E set domains"/>
    <property type="match status" value="1"/>
</dbReference>
<dbReference type="OrthoDB" id="1683373at2759"/>
<keyword evidence="4" id="KW-0963">Cytoplasm</keyword>
<evidence type="ECO:0000256" key="3">
    <source>
        <dbReference type="ARBA" id="ARBA00022468"/>
    </source>
</evidence>
<proteinExistence type="inferred from homology"/>
<dbReference type="InParanoid" id="I7MMT4"/>
<evidence type="ECO:0000256" key="1">
    <source>
        <dbReference type="ARBA" id="ARBA00004496"/>
    </source>
</evidence>
<dbReference type="RefSeq" id="XP_001026948.2">
    <property type="nucleotide sequence ID" value="XM_001026948.3"/>
</dbReference>
<dbReference type="Gene3D" id="2.70.50.30">
    <property type="entry name" value="Coagulation Factor XIII, subunit A, domain 1"/>
    <property type="match status" value="1"/>
</dbReference>
<dbReference type="InterPro" id="IPR000406">
    <property type="entry name" value="Rho_GDI"/>
</dbReference>
<dbReference type="OMA" id="YKPTAAK"/>
<dbReference type="STRING" id="312017.I7MMT4"/>
<gene>
    <name evidence="6" type="ORF">TTHERM_00688460</name>
</gene>
<dbReference type="GO" id="GO:0005096">
    <property type="term" value="F:GTPase activator activity"/>
    <property type="evidence" value="ECO:0007669"/>
    <property type="project" value="UniProtKB-KW"/>
</dbReference>
<dbReference type="GO" id="GO:0016020">
    <property type="term" value="C:membrane"/>
    <property type="evidence" value="ECO:0007669"/>
    <property type="project" value="TreeGrafter"/>
</dbReference>
<evidence type="ECO:0000313" key="7">
    <source>
        <dbReference type="Proteomes" id="UP000009168"/>
    </source>
</evidence>
<name>I7MMT4_TETTS</name>
<dbReference type="PANTHER" id="PTHR10980:SF3">
    <property type="entry name" value="LD16419P"/>
    <property type="match status" value="1"/>
</dbReference>
<evidence type="ECO:0000313" key="6">
    <source>
        <dbReference type="EMBL" id="EAS06706.2"/>
    </source>
</evidence>
<keyword evidence="3" id="KW-0343">GTPase activation</keyword>
<protein>
    <submittedName>
        <fullName evidence="6">Rho GDP-dissociation inhibitor, putative</fullName>
    </submittedName>
</protein>
<evidence type="ECO:0000256" key="4">
    <source>
        <dbReference type="ARBA" id="ARBA00022490"/>
    </source>
</evidence>
<dbReference type="HOGENOM" id="CLU_076228_1_1_1"/>
<dbReference type="InterPro" id="IPR024792">
    <property type="entry name" value="RhoGDI_dom_sf"/>
</dbReference>
<organism evidence="6 7">
    <name type="scientific">Tetrahymena thermophila (strain SB210)</name>
    <dbReference type="NCBI Taxonomy" id="312017"/>
    <lineage>
        <taxon>Eukaryota</taxon>
        <taxon>Sar</taxon>
        <taxon>Alveolata</taxon>
        <taxon>Ciliophora</taxon>
        <taxon>Intramacronucleata</taxon>
        <taxon>Oligohymenophorea</taxon>
        <taxon>Hymenostomatida</taxon>
        <taxon>Tetrahymenina</taxon>
        <taxon>Tetrahymenidae</taxon>
        <taxon>Tetrahymena</taxon>
    </lineage>
</organism>
<feature type="region of interest" description="Disordered" evidence="5">
    <location>
        <begin position="1"/>
        <end position="25"/>
    </location>
</feature>
<dbReference type="PANTHER" id="PTHR10980">
    <property type="entry name" value="RHO GDP-DISSOCIATION INHIBITOR"/>
    <property type="match status" value="1"/>
</dbReference>
<dbReference type="EMBL" id="GG662260">
    <property type="protein sequence ID" value="EAS06706.2"/>
    <property type="molecule type" value="Genomic_DNA"/>
</dbReference>
<dbReference type="PRINTS" id="PR00492">
    <property type="entry name" value="RHOGDI"/>
</dbReference>
<dbReference type="GeneID" id="7843996"/>
<reference evidence="7" key="1">
    <citation type="journal article" date="2006" name="PLoS Biol.">
        <title>Macronuclear genome sequence of the ciliate Tetrahymena thermophila, a model eukaryote.</title>
        <authorList>
            <person name="Eisen J.A."/>
            <person name="Coyne R.S."/>
            <person name="Wu M."/>
            <person name="Wu D."/>
            <person name="Thiagarajan M."/>
            <person name="Wortman J.R."/>
            <person name="Badger J.H."/>
            <person name="Ren Q."/>
            <person name="Amedeo P."/>
            <person name="Jones K.M."/>
            <person name="Tallon L.J."/>
            <person name="Delcher A.L."/>
            <person name="Salzberg S.L."/>
            <person name="Silva J.C."/>
            <person name="Haas B.J."/>
            <person name="Majoros W.H."/>
            <person name="Farzad M."/>
            <person name="Carlton J.M."/>
            <person name="Smith R.K. Jr."/>
            <person name="Garg J."/>
            <person name="Pearlman R.E."/>
            <person name="Karrer K.M."/>
            <person name="Sun L."/>
            <person name="Manning G."/>
            <person name="Elde N.C."/>
            <person name="Turkewitz A.P."/>
            <person name="Asai D.J."/>
            <person name="Wilkes D.E."/>
            <person name="Wang Y."/>
            <person name="Cai H."/>
            <person name="Collins K."/>
            <person name="Stewart B.A."/>
            <person name="Lee S.R."/>
            <person name="Wilamowska K."/>
            <person name="Weinberg Z."/>
            <person name="Ruzzo W.L."/>
            <person name="Wloga D."/>
            <person name="Gaertig J."/>
            <person name="Frankel J."/>
            <person name="Tsao C.-C."/>
            <person name="Gorovsky M.A."/>
            <person name="Keeling P.J."/>
            <person name="Waller R.F."/>
            <person name="Patron N.J."/>
            <person name="Cherry J.M."/>
            <person name="Stover N.A."/>
            <person name="Krieger C.J."/>
            <person name="del Toro C."/>
            <person name="Ryder H.F."/>
            <person name="Williamson S.C."/>
            <person name="Barbeau R.A."/>
            <person name="Hamilton E.P."/>
            <person name="Orias E."/>
        </authorList>
    </citation>
    <scope>NUCLEOTIDE SEQUENCE [LARGE SCALE GENOMIC DNA]</scope>
    <source>
        <strain evidence="7">SB210</strain>
    </source>
</reference>
<accession>I7MMT4</accession>
<dbReference type="KEGG" id="tet:TTHERM_00688460"/>
<dbReference type="GO" id="GO:0005094">
    <property type="term" value="F:Rho GDP-dissociation inhibitor activity"/>
    <property type="evidence" value="ECO:0007669"/>
    <property type="project" value="InterPro"/>
</dbReference>
<sequence>MEDKSSHQANDNGEAKNSIDEHSNQIIEQLKSNKVELQQTAVRVRQKTCTFNEVKKDELPSFAPGWKVQRRMTLHQMKNRDQQDPSLQKYKKDLIGEVDDEEVAQQKTTEVEIIKIEIVCKDRPEGNIILDFTNQNVNEKETFIIKEGSVYFMRVYFRVRYDIVFGLKFVNNVYRHFMKVDKYEEKMGCFPPKKEIQQIDLDPEEAPSGFLGRGSYKGKIMFVDNDGIVHMQFEYLLKICKKWTD</sequence>
<dbReference type="GO" id="GO:0005829">
    <property type="term" value="C:cytosol"/>
    <property type="evidence" value="ECO:0007669"/>
    <property type="project" value="TreeGrafter"/>
</dbReference>
<dbReference type="AlphaFoldDB" id="I7MMT4"/>
<comment type="similarity">
    <text evidence="2">Belongs to the Rho GDI family.</text>
</comment>